<dbReference type="EMBL" id="BDIP01000874">
    <property type="protein sequence ID" value="GIQ82957.1"/>
    <property type="molecule type" value="Genomic_DNA"/>
</dbReference>
<evidence type="ECO:0000256" key="1">
    <source>
        <dbReference type="SAM" id="MobiDB-lite"/>
    </source>
</evidence>
<organism evidence="3 4">
    <name type="scientific">Kipferlia bialata</name>
    <dbReference type="NCBI Taxonomy" id="797122"/>
    <lineage>
        <taxon>Eukaryota</taxon>
        <taxon>Metamonada</taxon>
        <taxon>Carpediemonas-like organisms</taxon>
        <taxon>Kipferlia</taxon>
    </lineage>
</organism>
<evidence type="ECO:0000313" key="4">
    <source>
        <dbReference type="Proteomes" id="UP000265618"/>
    </source>
</evidence>
<feature type="compositionally biased region" description="Basic and acidic residues" evidence="1">
    <location>
        <begin position="446"/>
        <end position="461"/>
    </location>
</feature>
<feature type="domain" description="Cwf19-like C-terminal" evidence="2">
    <location>
        <begin position="467"/>
        <end position="553"/>
    </location>
</feature>
<feature type="compositionally biased region" description="Gly residues" evidence="1">
    <location>
        <begin position="603"/>
        <end position="627"/>
    </location>
</feature>
<dbReference type="Proteomes" id="UP000265618">
    <property type="component" value="Unassembled WGS sequence"/>
</dbReference>
<evidence type="ECO:0000259" key="2">
    <source>
        <dbReference type="Pfam" id="PF04677"/>
    </source>
</evidence>
<accession>A0A9K3CUZ3</accession>
<sequence length="759" mass="82526">MAFCQRHSRTRLDKATGKVVKEKVCCALCTGDFFGVSLDTLMSIVDLHPLACPVYFITPQGSDNTVKVPKTIVQVDEKGEPLTHVVDGETVPLTKVVEGEFVTKVIAGGTEILHNLVYLGKYGTMDVPVNGEVWRKTKSADKEKEREREREKEGKKKKEAEPEDTRNLKIAFVSGDVDAHVGLGSVMVEGDRRPDVLLTTQWPRGALSSLPSLQYFPKAVLQAAKDNALVSTSDVRVMVAEMGDIGSDTVASLVRRMRPRVTVCSSTPLPQMKDGLTYVRPPWSYSLAHTAAGDTSFASGPKAPPRAPKRDGSVETDDTGVFVSIRPYKAPDTSVNADNTASAFSSSMVTSGFGAAASGFGSSGTTASRRESRRERMKKASTGVDAHYYALALPIQIQQGERDGHVVPVPQPKAGMVDIVVKPKGVPTCLPAAMDPVAYKTLGTREQPKEEAPEGEGEKDGGVAQPQRKRKMNEDKSCWFCMASPDFKAHLLVDMPTPGKAKPTDADRDPTVYISLPRGGITPAHTIVAPIEHQETINGCPKYLQKEMRSVSERIGKVVLGETNGEGSVVVVERHMAAANPNEGRDMGKQYGNRGRYTRDSRGGGGGGRGGGRFSMGQNRGGQGGRGARPEKKQHCFMEVMPATGNFYDAMLDYCRSSKLLIRTITPGVKFEWPRGDFIYCKCIKQIPNQDDGISELIGGETGTKKLNITVPLYSSTEYVISGTFLKKNHLQCVRTAIAESFHQPEKANWRTCLLPEES</sequence>
<dbReference type="OrthoDB" id="444325at2759"/>
<evidence type="ECO:0000313" key="3">
    <source>
        <dbReference type="EMBL" id="GIQ82957.1"/>
    </source>
</evidence>
<name>A0A9K3CUZ3_9EUKA</name>
<feature type="region of interest" description="Disordered" evidence="1">
    <location>
        <begin position="137"/>
        <end position="163"/>
    </location>
</feature>
<feature type="region of interest" description="Disordered" evidence="1">
    <location>
        <begin position="445"/>
        <end position="470"/>
    </location>
</feature>
<protein>
    <recommendedName>
        <fullName evidence="2">Cwf19-like C-terminal domain-containing protein</fullName>
    </recommendedName>
</protein>
<keyword evidence="4" id="KW-1185">Reference proteome</keyword>
<dbReference type="Pfam" id="PF04677">
    <property type="entry name" value="CwfJ_C_1"/>
    <property type="match status" value="1"/>
</dbReference>
<feature type="non-terminal residue" evidence="3">
    <location>
        <position position="1"/>
    </location>
</feature>
<reference evidence="3 4" key="1">
    <citation type="journal article" date="2018" name="PLoS ONE">
        <title>The draft genome of Kipferlia bialata reveals reductive genome evolution in fornicate parasites.</title>
        <authorList>
            <person name="Tanifuji G."/>
            <person name="Takabayashi S."/>
            <person name="Kume K."/>
            <person name="Takagi M."/>
            <person name="Nakayama T."/>
            <person name="Kamikawa R."/>
            <person name="Inagaki Y."/>
            <person name="Hashimoto T."/>
        </authorList>
    </citation>
    <scope>NUCLEOTIDE SEQUENCE [LARGE SCALE GENOMIC DNA]</scope>
    <source>
        <strain evidence="3">NY0173</strain>
    </source>
</reference>
<gene>
    <name evidence="3" type="ORF">KIPB_004191</name>
</gene>
<comment type="caution">
    <text evidence="3">The sequence shown here is derived from an EMBL/GenBank/DDBJ whole genome shotgun (WGS) entry which is preliminary data.</text>
</comment>
<feature type="region of interest" description="Disordered" evidence="1">
    <location>
        <begin position="581"/>
        <end position="632"/>
    </location>
</feature>
<proteinExistence type="predicted"/>
<feature type="region of interest" description="Disordered" evidence="1">
    <location>
        <begin position="357"/>
        <end position="377"/>
    </location>
</feature>
<dbReference type="AlphaFoldDB" id="A0A9K3CUZ3"/>
<feature type="region of interest" description="Disordered" evidence="1">
    <location>
        <begin position="294"/>
        <end position="320"/>
    </location>
</feature>
<feature type="compositionally biased region" description="Low complexity" evidence="1">
    <location>
        <begin position="357"/>
        <end position="367"/>
    </location>
</feature>
<dbReference type="InterPro" id="IPR006768">
    <property type="entry name" value="Cwf19-like_C_dom-1"/>
</dbReference>